<protein>
    <recommendedName>
        <fullName evidence="2">Retrotransposon gag domain-containing protein</fullName>
    </recommendedName>
</protein>
<reference evidence="3" key="1">
    <citation type="submission" date="2020-06" db="EMBL/GenBank/DDBJ databases">
        <authorList>
            <person name="Li T."/>
            <person name="Hu X."/>
            <person name="Zhang T."/>
            <person name="Song X."/>
            <person name="Zhang H."/>
            <person name="Dai N."/>
            <person name="Sheng W."/>
            <person name="Hou X."/>
            <person name="Wei L."/>
        </authorList>
    </citation>
    <scope>NUCLEOTIDE SEQUENCE</scope>
    <source>
        <strain evidence="3">G02</strain>
        <tissue evidence="3">Leaf</tissue>
    </source>
</reference>
<accession>A0AAW2R1C4</accession>
<feature type="region of interest" description="Disordered" evidence="1">
    <location>
        <begin position="568"/>
        <end position="605"/>
    </location>
</feature>
<dbReference type="PANTHER" id="PTHR33223:SF10">
    <property type="entry name" value="AMINOTRANSFERASE-LIKE PLANT MOBILE DOMAIN-CONTAINING PROTEIN"/>
    <property type="match status" value="1"/>
</dbReference>
<dbReference type="InterPro" id="IPR005162">
    <property type="entry name" value="Retrotrans_gag_dom"/>
</dbReference>
<evidence type="ECO:0000256" key="1">
    <source>
        <dbReference type="SAM" id="MobiDB-lite"/>
    </source>
</evidence>
<organism evidence="3">
    <name type="scientific">Sesamum radiatum</name>
    <name type="common">Black benniseed</name>
    <dbReference type="NCBI Taxonomy" id="300843"/>
    <lineage>
        <taxon>Eukaryota</taxon>
        <taxon>Viridiplantae</taxon>
        <taxon>Streptophyta</taxon>
        <taxon>Embryophyta</taxon>
        <taxon>Tracheophyta</taxon>
        <taxon>Spermatophyta</taxon>
        <taxon>Magnoliopsida</taxon>
        <taxon>eudicotyledons</taxon>
        <taxon>Gunneridae</taxon>
        <taxon>Pentapetalae</taxon>
        <taxon>asterids</taxon>
        <taxon>lamiids</taxon>
        <taxon>Lamiales</taxon>
        <taxon>Pedaliaceae</taxon>
        <taxon>Sesamum</taxon>
    </lineage>
</organism>
<feature type="region of interest" description="Disordered" evidence="1">
    <location>
        <begin position="240"/>
        <end position="264"/>
    </location>
</feature>
<dbReference type="EMBL" id="JACGWJ010000014">
    <property type="protein sequence ID" value="KAL0373918.1"/>
    <property type="molecule type" value="Genomic_DNA"/>
</dbReference>
<feature type="domain" description="Retrotransposon gag" evidence="2">
    <location>
        <begin position="146"/>
        <end position="208"/>
    </location>
</feature>
<dbReference type="AlphaFoldDB" id="A0AAW2R1C4"/>
<dbReference type="Pfam" id="PF03732">
    <property type="entry name" value="Retrotrans_gag"/>
    <property type="match status" value="1"/>
</dbReference>
<comment type="caution">
    <text evidence="3">The sequence shown here is derived from an EMBL/GenBank/DDBJ whole genome shotgun (WGS) entry which is preliminary data.</text>
</comment>
<feature type="compositionally biased region" description="Basic and acidic residues" evidence="1">
    <location>
        <begin position="241"/>
        <end position="264"/>
    </location>
</feature>
<gene>
    <name evidence="3" type="ORF">Sradi_3307500</name>
</gene>
<proteinExistence type="predicted"/>
<evidence type="ECO:0000313" key="3">
    <source>
        <dbReference type="EMBL" id="KAL0373918.1"/>
    </source>
</evidence>
<evidence type="ECO:0000259" key="2">
    <source>
        <dbReference type="Pfam" id="PF03732"/>
    </source>
</evidence>
<name>A0AAW2R1C4_SESRA</name>
<sequence length="709" mass="78538">MENPNQAADKQKGVAAPIDTQALQVMTGASPPPMVTGSAPAAIPQVSLSPRIMGPTADPHCRSTSSDTSTEELSPALLGAIQKIVAAALREYVSVAAPSRLAPPPEEEVLEEEVRKRPQSLCCQPAEGAISPYLNLRRCHRNGSLTLSICKKFASSRKLRKTELSLCDVRQKDDEPLKEYLQRFNAAALEVPAATQEVKASAFSQGLLDGDFFKSLTKKPVAKFDALLARAAKYINMEEAQTAKKETRGEKRKEIKEEIPSKKPRIDLRERKPPFQRVNAVYTPLTVPITQAFMAVEEKGLIARPRSWRDTLQRPKSDKFCRFHNDYGHNMEECRHLKNEIERLIQNGYLQEYVSWEKARGTGPYQKKDRDKISSPERSSREGAKQTPGGKGENDDIPCKGVIRMIIGGPSGGDSHKPRKSQVREAHQISMKEVLDVETMEDAPHIQLGRAERSGPQTVHNDALGGIRPNATRGRFLGKSKYLTVWVCRSCASSRHGFPPSDDGRGTVRKIYLLKFLVVDVPSAYNVILGRSTLNTFQAVISTYHPGGIGEVQGDPLQARRCYVDAVPRGEKRGGDDTQDQAPPSKKGKAPEDKTSEATETPAKVQPAEELLNIQIIPGDPDKTTRIGSHLSEEAKKEITLCLQRNADVFAWTPQDWEGIDPQVITYNLNIDPNCKPVKQKKKHFGPEKDKIIQAELNKLMAAGHIEEI</sequence>
<dbReference type="PANTHER" id="PTHR33223">
    <property type="entry name" value="CCHC-TYPE DOMAIN-CONTAINING PROTEIN"/>
    <property type="match status" value="1"/>
</dbReference>
<feature type="compositionally biased region" description="Basic and acidic residues" evidence="1">
    <location>
        <begin position="361"/>
        <end position="384"/>
    </location>
</feature>
<feature type="region of interest" description="Disordered" evidence="1">
    <location>
        <begin position="361"/>
        <end position="426"/>
    </location>
</feature>
<feature type="region of interest" description="Disordered" evidence="1">
    <location>
        <begin position="49"/>
        <end position="69"/>
    </location>
</feature>
<reference evidence="3" key="2">
    <citation type="journal article" date="2024" name="Plant">
        <title>Genomic evolution and insights into agronomic trait innovations of Sesamum species.</title>
        <authorList>
            <person name="Miao H."/>
            <person name="Wang L."/>
            <person name="Qu L."/>
            <person name="Liu H."/>
            <person name="Sun Y."/>
            <person name="Le M."/>
            <person name="Wang Q."/>
            <person name="Wei S."/>
            <person name="Zheng Y."/>
            <person name="Lin W."/>
            <person name="Duan Y."/>
            <person name="Cao H."/>
            <person name="Xiong S."/>
            <person name="Wang X."/>
            <person name="Wei L."/>
            <person name="Li C."/>
            <person name="Ma Q."/>
            <person name="Ju M."/>
            <person name="Zhao R."/>
            <person name="Li G."/>
            <person name="Mu C."/>
            <person name="Tian Q."/>
            <person name="Mei H."/>
            <person name="Zhang T."/>
            <person name="Gao T."/>
            <person name="Zhang H."/>
        </authorList>
    </citation>
    <scope>NUCLEOTIDE SEQUENCE</scope>
    <source>
        <strain evidence="3">G02</strain>
    </source>
</reference>